<dbReference type="EMBL" id="WIXE01021915">
    <property type="protein sequence ID" value="KAK5967930.1"/>
    <property type="molecule type" value="Genomic_DNA"/>
</dbReference>
<feature type="signal peptide" evidence="1">
    <location>
        <begin position="1"/>
        <end position="22"/>
    </location>
</feature>
<protein>
    <submittedName>
        <fullName evidence="2">Uncharacterized protein</fullName>
    </submittedName>
</protein>
<keyword evidence="1" id="KW-0732">Signal</keyword>
<evidence type="ECO:0000313" key="2">
    <source>
        <dbReference type="EMBL" id="KAK5967930.1"/>
    </source>
</evidence>
<sequence length="130" mass="14255">MAALRVTLWVTLWGVLIHHAEALNSTSSSPPTELALDQVIERSVQLEHLEGSGIDIVTDSSSTLTTLAHINTVSNKNRKRAADFYNGFVGPQFYSPFSITSPRFPPSAVIGLSRPLQRNTMPPHVEYVAL</sequence>
<dbReference type="Proteomes" id="UP001331761">
    <property type="component" value="Unassembled WGS sequence"/>
</dbReference>
<gene>
    <name evidence="2" type="ORF">GCK32_020569</name>
</gene>
<dbReference type="AlphaFoldDB" id="A0AAN8FEU8"/>
<evidence type="ECO:0000313" key="3">
    <source>
        <dbReference type="Proteomes" id="UP001331761"/>
    </source>
</evidence>
<reference evidence="2 3" key="1">
    <citation type="submission" date="2019-10" db="EMBL/GenBank/DDBJ databases">
        <title>Assembly and Annotation for the nematode Trichostrongylus colubriformis.</title>
        <authorList>
            <person name="Martin J."/>
        </authorList>
    </citation>
    <scope>NUCLEOTIDE SEQUENCE [LARGE SCALE GENOMIC DNA]</scope>
    <source>
        <strain evidence="2">G859</strain>
        <tissue evidence="2">Whole worm</tissue>
    </source>
</reference>
<keyword evidence="3" id="KW-1185">Reference proteome</keyword>
<accession>A0AAN8FEU8</accession>
<comment type="caution">
    <text evidence="2">The sequence shown here is derived from an EMBL/GenBank/DDBJ whole genome shotgun (WGS) entry which is preliminary data.</text>
</comment>
<evidence type="ECO:0000256" key="1">
    <source>
        <dbReference type="SAM" id="SignalP"/>
    </source>
</evidence>
<organism evidence="2 3">
    <name type="scientific">Trichostrongylus colubriformis</name>
    <name type="common">Black scour worm</name>
    <dbReference type="NCBI Taxonomy" id="6319"/>
    <lineage>
        <taxon>Eukaryota</taxon>
        <taxon>Metazoa</taxon>
        <taxon>Ecdysozoa</taxon>
        <taxon>Nematoda</taxon>
        <taxon>Chromadorea</taxon>
        <taxon>Rhabditida</taxon>
        <taxon>Rhabditina</taxon>
        <taxon>Rhabditomorpha</taxon>
        <taxon>Strongyloidea</taxon>
        <taxon>Trichostrongylidae</taxon>
        <taxon>Trichostrongylus</taxon>
    </lineage>
</organism>
<proteinExistence type="predicted"/>
<feature type="chain" id="PRO_5042997296" evidence="1">
    <location>
        <begin position="23"/>
        <end position="130"/>
    </location>
</feature>
<name>A0AAN8FEU8_TRICO</name>